<dbReference type="RefSeq" id="WP_033490562.1">
    <property type="nucleotide sequence ID" value="NZ_JDUE01000001.1"/>
</dbReference>
<dbReference type="AlphaFoldDB" id="A0A087VVD5"/>
<dbReference type="SUPFAM" id="SSF54001">
    <property type="entry name" value="Cysteine proteinases"/>
    <property type="match status" value="1"/>
</dbReference>
<keyword evidence="3" id="KW-0378">Hydrolase</keyword>
<gene>
    <name evidence="3" type="ORF">BINDI_1021</name>
</gene>
<keyword evidence="4" id="KW-1185">Reference proteome</keyword>
<dbReference type="KEGG" id="bii:BINDI_1021"/>
<evidence type="ECO:0000256" key="1">
    <source>
        <dbReference type="SAM" id="MobiDB-lite"/>
    </source>
</evidence>
<feature type="compositionally biased region" description="Basic residues" evidence="1">
    <location>
        <begin position="1"/>
        <end position="15"/>
    </location>
</feature>
<dbReference type="EMBL" id="CP006018">
    <property type="protein sequence ID" value="AIC92284.1"/>
    <property type="molecule type" value="Genomic_DNA"/>
</dbReference>
<evidence type="ECO:0000313" key="4">
    <source>
        <dbReference type="Proteomes" id="UP000028569"/>
    </source>
</evidence>
<feature type="compositionally biased region" description="Polar residues" evidence="1">
    <location>
        <begin position="114"/>
        <end position="140"/>
    </location>
</feature>
<dbReference type="Proteomes" id="UP000028569">
    <property type="component" value="Chromosome"/>
</dbReference>
<feature type="domain" description="Peptidase C51" evidence="2">
    <location>
        <begin position="188"/>
        <end position="276"/>
    </location>
</feature>
<dbReference type="GO" id="GO:0008745">
    <property type="term" value="F:N-acetylmuramoyl-L-alanine amidase activity"/>
    <property type="evidence" value="ECO:0007669"/>
    <property type="project" value="UniProtKB-EC"/>
</dbReference>
<accession>A0A087VVD5</accession>
<proteinExistence type="predicted"/>
<sequence length="300" mass="32087">MKHAAHRAPARKGARIGRLVSPPSSSTQQDGMDADDALVAKLNEVAPPTRRSIRLAAKAEARRAHLVTGSALTVLVGAAASSLTFSQNRNDGVSPMASSTGSYLATPAGSLDSTVYGSTTVSRSETRQSLPTESQTNEGSWQLGDSDLDASQMSKSLAENPVVANLMDENRDAIPEGFNPNHATGERGNAYEFSQCTWWAYVRRHQLGLPVGSHLGNGMNWANSARALGYWVDNTPRNVGDVIVFQPGQEGSDMTYGHVAIVEKINPDGSIVTSECGAVMNGKTYSRTLTNVHALQYIHY</sequence>
<feature type="region of interest" description="Disordered" evidence="1">
    <location>
        <begin position="1"/>
        <end position="31"/>
    </location>
</feature>
<feature type="region of interest" description="Disordered" evidence="1">
    <location>
        <begin position="114"/>
        <end position="147"/>
    </location>
</feature>
<evidence type="ECO:0000313" key="3">
    <source>
        <dbReference type="EMBL" id="AIC92284.1"/>
    </source>
</evidence>
<dbReference type="EC" id="3.5.1.28" evidence="3"/>
<dbReference type="InterPro" id="IPR038765">
    <property type="entry name" value="Papain-like_cys_pep_sf"/>
</dbReference>
<dbReference type="Pfam" id="PF05257">
    <property type="entry name" value="CHAP"/>
    <property type="match status" value="1"/>
</dbReference>
<dbReference type="Gene3D" id="3.90.1720.10">
    <property type="entry name" value="endopeptidase domain like (from Nostoc punctiforme)"/>
    <property type="match status" value="1"/>
</dbReference>
<protein>
    <submittedName>
        <fullName evidence="3">CHAP domain protein</fullName>
        <ecNumber evidence="3">3.5.1.28</ecNumber>
    </submittedName>
</protein>
<reference evidence="3 4" key="1">
    <citation type="journal article" date="2014" name="Appl. Environ. Microbiol.">
        <title>Genomic encyclopedia of type strains of the genus Bifidobacterium.</title>
        <authorList>
            <person name="Milani C."/>
            <person name="Lugli G.A."/>
            <person name="Duranti S."/>
            <person name="Turroni F."/>
            <person name="Bottacini F."/>
            <person name="Mangifesta M."/>
            <person name="Sanchez B."/>
            <person name="Viappiani A."/>
            <person name="Mancabelli L."/>
            <person name="Taminiau B."/>
            <person name="Delcenserie V."/>
            <person name="Barrangou R."/>
            <person name="Margolles A."/>
            <person name="van Sinderen D."/>
            <person name="Ventura M."/>
        </authorList>
    </citation>
    <scope>NUCLEOTIDE SEQUENCE [LARGE SCALE GENOMIC DNA]</scope>
    <source>
        <strain evidence="3 4">LMG 11587</strain>
    </source>
</reference>
<dbReference type="OrthoDB" id="3240061at2"/>
<dbReference type="HOGENOM" id="CLU_058038_0_0_11"/>
<name>A0A087VVD5_9BIFI</name>
<evidence type="ECO:0000259" key="2">
    <source>
        <dbReference type="Pfam" id="PF05257"/>
    </source>
</evidence>
<dbReference type="InterPro" id="IPR007921">
    <property type="entry name" value="CHAP_dom"/>
</dbReference>
<organism evidence="3 4">
    <name type="scientific">Bifidobacterium [indicum] DSM 20214 = LMG 11587</name>
    <dbReference type="NCBI Taxonomy" id="1341694"/>
    <lineage>
        <taxon>Bacteria</taxon>
        <taxon>Bacillati</taxon>
        <taxon>Actinomycetota</taxon>
        <taxon>Actinomycetes</taxon>
        <taxon>Bifidobacteriales</taxon>
        <taxon>Bifidobacteriaceae</taxon>
        <taxon>Bifidobacterium</taxon>
    </lineage>
</organism>